<keyword evidence="10 18" id="KW-0472">Membrane</keyword>
<dbReference type="EMBL" id="WJQU01003219">
    <property type="protein sequence ID" value="KAJ6626766.1"/>
    <property type="molecule type" value="Genomic_DNA"/>
</dbReference>
<feature type="transmembrane region" description="Helical" evidence="18">
    <location>
        <begin position="42"/>
        <end position="60"/>
    </location>
</feature>
<keyword evidence="7 18" id="KW-1133">Transmembrane helix</keyword>
<dbReference type="Pfam" id="PF00209">
    <property type="entry name" value="SNF"/>
    <property type="match status" value="1"/>
</dbReference>
<evidence type="ECO:0000256" key="6">
    <source>
        <dbReference type="ARBA" id="ARBA00022970"/>
    </source>
</evidence>
<feature type="binding site" evidence="14">
    <location>
        <position position="58"/>
    </location>
    <ligand>
        <name>Na(+)</name>
        <dbReference type="ChEBI" id="CHEBI:29101"/>
        <label>1</label>
    </ligand>
</feature>
<proteinExistence type="inferred from homology"/>
<dbReference type="GO" id="GO:0015179">
    <property type="term" value="F:L-amino acid transmembrane transporter activity"/>
    <property type="evidence" value="ECO:0007669"/>
    <property type="project" value="TreeGrafter"/>
</dbReference>
<keyword evidence="20" id="KW-1185">Reference proteome</keyword>
<keyword evidence="5 16" id="KW-0769">Symport</keyword>
<feature type="transmembrane region" description="Helical" evidence="18">
    <location>
        <begin position="421"/>
        <end position="438"/>
    </location>
</feature>
<dbReference type="PRINTS" id="PR00176">
    <property type="entry name" value="NANEUSMPORT"/>
</dbReference>
<gene>
    <name evidence="19" type="primary">NAAT1_1</name>
    <name evidence="19" type="ORF">Bhyg_16188</name>
</gene>
<feature type="binding site" evidence="14">
    <location>
        <position position="54"/>
    </location>
    <ligand>
        <name>Na(+)</name>
        <dbReference type="ChEBI" id="CHEBI:29101"/>
        <label>1</label>
    </ligand>
</feature>
<dbReference type="CDD" id="cd10324">
    <property type="entry name" value="SLC6sbd"/>
    <property type="match status" value="1"/>
</dbReference>
<sequence length="613" mass="68492">MDQSETLPEKDIPPTSESPAEETKSEDVEGGKTKKRDSWGNGLEFLMSCIALSVGLGNVWRFPFIALENGGGAFVIPYIIVLFLVGRPIYYLEMVVGQFSSRSSINVFDLCPLTRGIGYGQVFATALVTSYYASTVAVCIRFFVSSFYPTLPWSHCREEWGPDCYDSAARTDPGDEPERPGGGTSSAEFFFIEDVLKEKETIFDGVGTPDLQLALYLLLTWTIIALTLIRGVKSTGKAAYFLALFPYLVMAILFFRSVTLPGAGTGILFLFKPEWHLLYNPSVWYAAITQVFFSLSICYGVITMFASYNNFSHNILRDATIISLLDTFTSLFSGIIIFGILGNLAHESGTDDIQAVVQGGSGLAFVSYPNAISKFDVVPQLFAVLFFLMLFVLGIGSNVGLATCLFTVLHDRFPHMKRWQIVIPLTIVEFLLGLMYTTPGGQHLLNFIDFFGVSFVVFVMGIAQLITFCWVYGTDRLCADIQFMLGFKTGWYWRLCWSIATPALMIAIFIYFVVEIAQSSEPITYKNRPYPTEVYVIGWIIFAFAVLQIPAWAIYAVYKQKGTTLMEKIRNAAKPLPSWGPMDAETYKKYHQQLPTVEEDLSIWGKIKKNVTG</sequence>
<feature type="transmembrane region" description="Helical" evidence="18">
    <location>
        <begin position="320"/>
        <end position="341"/>
    </location>
</feature>
<dbReference type="GO" id="GO:0005886">
    <property type="term" value="C:plasma membrane"/>
    <property type="evidence" value="ECO:0007669"/>
    <property type="project" value="TreeGrafter"/>
</dbReference>
<evidence type="ECO:0000256" key="2">
    <source>
        <dbReference type="ARBA" id="ARBA00006459"/>
    </source>
</evidence>
<comment type="function">
    <text evidence="13">Unusual broad substrate spectrum amino acid:sodium cotransporter that promotes absorption of the D isomers of essential amino acids. Neutral amino acids are the preferred substrates, especially methionine and phenylalanine.</text>
</comment>
<keyword evidence="6" id="KW-0029">Amino-acid transport</keyword>
<feature type="transmembrane region" description="Helical" evidence="18">
    <location>
        <begin position="283"/>
        <end position="308"/>
    </location>
</feature>
<dbReference type="InterPro" id="IPR000175">
    <property type="entry name" value="Na/ntran_symport"/>
</dbReference>
<feature type="transmembrane region" description="Helical" evidence="18">
    <location>
        <begin position="492"/>
        <end position="514"/>
    </location>
</feature>
<feature type="transmembrane region" description="Helical" evidence="18">
    <location>
        <begin position="244"/>
        <end position="271"/>
    </location>
</feature>
<evidence type="ECO:0000256" key="15">
    <source>
        <dbReference type="PIRSR" id="PIRSR600175-2"/>
    </source>
</evidence>
<feature type="binding site" evidence="14">
    <location>
        <position position="393"/>
    </location>
    <ligand>
        <name>Na(+)</name>
        <dbReference type="ChEBI" id="CHEBI:29101"/>
        <label>1</label>
    </ligand>
</feature>
<evidence type="ECO:0000256" key="7">
    <source>
        <dbReference type="ARBA" id="ARBA00022989"/>
    </source>
</evidence>
<feature type="compositionally biased region" description="Basic and acidic residues" evidence="17">
    <location>
        <begin position="21"/>
        <end position="35"/>
    </location>
</feature>
<dbReference type="OrthoDB" id="6581954at2759"/>
<keyword evidence="12" id="KW-0739">Sodium transport</keyword>
<organism evidence="19 20">
    <name type="scientific">Pseudolycoriella hygida</name>
    <dbReference type="NCBI Taxonomy" id="35572"/>
    <lineage>
        <taxon>Eukaryota</taxon>
        <taxon>Metazoa</taxon>
        <taxon>Ecdysozoa</taxon>
        <taxon>Arthropoda</taxon>
        <taxon>Hexapoda</taxon>
        <taxon>Insecta</taxon>
        <taxon>Pterygota</taxon>
        <taxon>Neoptera</taxon>
        <taxon>Endopterygota</taxon>
        <taxon>Diptera</taxon>
        <taxon>Nematocera</taxon>
        <taxon>Sciaroidea</taxon>
        <taxon>Sciaridae</taxon>
        <taxon>Pseudolycoriella</taxon>
    </lineage>
</organism>
<evidence type="ECO:0000313" key="19">
    <source>
        <dbReference type="EMBL" id="KAJ6626766.1"/>
    </source>
</evidence>
<dbReference type="GO" id="GO:0046872">
    <property type="term" value="F:metal ion binding"/>
    <property type="evidence" value="ECO:0007669"/>
    <property type="project" value="UniProtKB-KW"/>
</dbReference>
<keyword evidence="14" id="KW-0479">Metal-binding</keyword>
<reference evidence="19" key="1">
    <citation type="submission" date="2022-07" db="EMBL/GenBank/DDBJ databases">
        <authorList>
            <person name="Trinca V."/>
            <person name="Uliana J.V.C."/>
            <person name="Torres T.T."/>
            <person name="Ward R.J."/>
            <person name="Monesi N."/>
        </authorList>
    </citation>
    <scope>NUCLEOTIDE SEQUENCE</scope>
    <source>
        <strain evidence="19">HSMRA1968</strain>
        <tissue evidence="19">Whole embryos</tissue>
    </source>
</reference>
<dbReference type="PROSITE" id="PS50267">
    <property type="entry name" value="NA_NEUROTRAN_SYMP_3"/>
    <property type="match status" value="1"/>
</dbReference>
<feature type="disulfide bond" evidence="15">
    <location>
        <begin position="156"/>
        <end position="164"/>
    </location>
</feature>
<evidence type="ECO:0000256" key="12">
    <source>
        <dbReference type="ARBA" id="ARBA00023201"/>
    </source>
</evidence>
<keyword evidence="4 16" id="KW-0812">Transmembrane</keyword>
<feature type="transmembrane region" description="Helical" evidence="18">
    <location>
        <begin position="381"/>
        <end position="409"/>
    </location>
</feature>
<evidence type="ECO:0000256" key="18">
    <source>
        <dbReference type="SAM" id="Phobius"/>
    </source>
</evidence>
<dbReference type="Proteomes" id="UP001151699">
    <property type="component" value="Unassembled WGS sequence"/>
</dbReference>
<evidence type="ECO:0000256" key="16">
    <source>
        <dbReference type="RuleBase" id="RU003732"/>
    </source>
</evidence>
<feature type="transmembrane region" description="Helical" evidence="18">
    <location>
        <begin position="122"/>
        <end position="144"/>
    </location>
</feature>
<evidence type="ECO:0000256" key="17">
    <source>
        <dbReference type="SAM" id="MobiDB-lite"/>
    </source>
</evidence>
<feature type="region of interest" description="Disordered" evidence="17">
    <location>
        <begin position="1"/>
        <end position="35"/>
    </location>
</feature>
<dbReference type="GO" id="GO:0005283">
    <property type="term" value="F:amino acid:sodium symporter activity"/>
    <property type="evidence" value="ECO:0007669"/>
    <property type="project" value="TreeGrafter"/>
</dbReference>
<dbReference type="PROSITE" id="PS00610">
    <property type="entry name" value="NA_NEUROTRAN_SYMP_1"/>
    <property type="match status" value="1"/>
</dbReference>
<feature type="transmembrane region" description="Helical" evidence="18">
    <location>
        <begin position="72"/>
        <end position="92"/>
    </location>
</feature>
<evidence type="ECO:0000256" key="8">
    <source>
        <dbReference type="ARBA" id="ARBA00023053"/>
    </source>
</evidence>
<dbReference type="SUPFAM" id="SSF161070">
    <property type="entry name" value="SNF-like"/>
    <property type="match status" value="1"/>
</dbReference>
<feature type="transmembrane region" description="Helical" evidence="18">
    <location>
        <begin position="213"/>
        <end position="232"/>
    </location>
</feature>
<keyword evidence="15" id="KW-1015">Disulfide bond</keyword>
<evidence type="ECO:0000256" key="5">
    <source>
        <dbReference type="ARBA" id="ARBA00022847"/>
    </source>
</evidence>
<dbReference type="AlphaFoldDB" id="A0A9Q0MJF3"/>
<evidence type="ECO:0000256" key="13">
    <source>
        <dbReference type="ARBA" id="ARBA00037785"/>
    </source>
</evidence>
<keyword evidence="8 14" id="KW-0915">Sodium</keyword>
<name>A0A9Q0MJF3_9DIPT</name>
<evidence type="ECO:0000256" key="14">
    <source>
        <dbReference type="PIRSR" id="PIRSR600175-1"/>
    </source>
</evidence>
<keyword evidence="9" id="KW-0406">Ion transport</keyword>
<feature type="binding site" evidence="14">
    <location>
        <position position="294"/>
    </location>
    <ligand>
        <name>Na(+)</name>
        <dbReference type="ChEBI" id="CHEBI:29101"/>
        <label>1</label>
    </ligand>
</feature>
<keyword evidence="3 16" id="KW-0813">Transport</keyword>
<keyword evidence="11" id="KW-0325">Glycoprotein</keyword>
<evidence type="ECO:0000256" key="9">
    <source>
        <dbReference type="ARBA" id="ARBA00023065"/>
    </source>
</evidence>
<evidence type="ECO:0000313" key="20">
    <source>
        <dbReference type="Proteomes" id="UP001151699"/>
    </source>
</evidence>
<evidence type="ECO:0000256" key="11">
    <source>
        <dbReference type="ARBA" id="ARBA00023180"/>
    </source>
</evidence>
<comment type="caution">
    <text evidence="19">The sequence shown here is derived from an EMBL/GenBank/DDBJ whole genome shotgun (WGS) entry which is preliminary data.</text>
</comment>
<evidence type="ECO:0000256" key="3">
    <source>
        <dbReference type="ARBA" id="ARBA00022448"/>
    </source>
</evidence>
<feature type="transmembrane region" description="Helical" evidence="18">
    <location>
        <begin position="534"/>
        <end position="558"/>
    </location>
</feature>
<dbReference type="GO" id="GO:0089718">
    <property type="term" value="P:amino acid import across plasma membrane"/>
    <property type="evidence" value="ECO:0007669"/>
    <property type="project" value="TreeGrafter"/>
</dbReference>
<feature type="transmembrane region" description="Helical" evidence="18">
    <location>
        <begin position="450"/>
        <end position="472"/>
    </location>
</feature>
<accession>A0A9Q0MJF3</accession>
<evidence type="ECO:0000256" key="10">
    <source>
        <dbReference type="ARBA" id="ARBA00023136"/>
    </source>
</evidence>
<dbReference type="PANTHER" id="PTHR11616">
    <property type="entry name" value="SODIUM/CHLORIDE DEPENDENT TRANSPORTER"/>
    <property type="match status" value="1"/>
</dbReference>
<dbReference type="PANTHER" id="PTHR11616:SF321">
    <property type="entry name" value="SODIUM-DEPENDENT NUTRIENT AMINO ACID TRANSPORTER 1-RELATED"/>
    <property type="match status" value="1"/>
</dbReference>
<protein>
    <recommendedName>
        <fullName evidence="16">Transporter</fullName>
    </recommendedName>
</protein>
<comment type="similarity">
    <text evidence="2 16">Belongs to the sodium:neurotransmitter symporter (SNF) (TC 2.A.22) family.</text>
</comment>
<feature type="binding site" evidence="14">
    <location>
        <position position="397"/>
    </location>
    <ligand>
        <name>Na(+)</name>
        <dbReference type="ChEBI" id="CHEBI:29101"/>
        <label>1</label>
    </ligand>
</feature>
<evidence type="ECO:0000256" key="4">
    <source>
        <dbReference type="ARBA" id="ARBA00022692"/>
    </source>
</evidence>
<dbReference type="InterPro" id="IPR037272">
    <property type="entry name" value="SNS_sf"/>
</dbReference>
<comment type="subcellular location">
    <subcellularLocation>
        <location evidence="1">Membrane</location>
        <topology evidence="1">Multi-pass membrane protein</topology>
    </subcellularLocation>
</comment>
<evidence type="ECO:0000256" key="1">
    <source>
        <dbReference type="ARBA" id="ARBA00004141"/>
    </source>
</evidence>